<sequence>MNKFKKISSKIITILLLYSLLISIFPNIIFAADLVTVDEAGSITFNTTSTQATTGIKYRTVGFTINRSPSCSADGQCIPQSSAHGEVRIQQVNEVPHGDNTVTTYFKVPEALVSKALEEAGL</sequence>
<protein>
    <submittedName>
        <fullName evidence="1">Uncharacterized protein</fullName>
    </submittedName>
</protein>
<dbReference type="AlphaFoldDB" id="A0A7X2H2C5"/>
<evidence type="ECO:0000313" key="2">
    <source>
        <dbReference type="Proteomes" id="UP000463051"/>
    </source>
</evidence>
<comment type="caution">
    <text evidence="1">The sequence shown here is derived from an EMBL/GenBank/DDBJ whole genome shotgun (WGS) entry which is preliminary data.</text>
</comment>
<dbReference type="Proteomes" id="UP000463051">
    <property type="component" value="Unassembled WGS sequence"/>
</dbReference>
<proteinExistence type="predicted"/>
<dbReference type="EMBL" id="WJXB01000001">
    <property type="protein sequence ID" value="MRN52272.1"/>
    <property type="molecule type" value="Genomic_DNA"/>
</dbReference>
<dbReference type="RefSeq" id="WP_154117245.1">
    <property type="nucleotide sequence ID" value="NZ_WJXB01000001.1"/>
</dbReference>
<keyword evidence="2" id="KW-1185">Reference proteome</keyword>
<accession>A0A7X2H2C5</accession>
<evidence type="ECO:0000313" key="1">
    <source>
        <dbReference type="EMBL" id="MRN52272.1"/>
    </source>
</evidence>
<reference evidence="1 2" key="1">
    <citation type="submission" date="2019-11" db="EMBL/GenBank/DDBJ databases">
        <title>Paenibacillus monticola sp. nov., a novel PGPR strain isolated from mountain sample in China.</title>
        <authorList>
            <person name="Zhao Q."/>
            <person name="Li H.-P."/>
            <person name="Zhang J.-L."/>
        </authorList>
    </citation>
    <scope>NUCLEOTIDE SEQUENCE [LARGE SCALE GENOMIC DNA]</scope>
    <source>
        <strain evidence="1 2">LC-T2</strain>
    </source>
</reference>
<gene>
    <name evidence="1" type="ORF">GJB61_04595</name>
</gene>
<organism evidence="1 2">
    <name type="scientific">Paenibacillus monticola</name>
    <dbReference type="NCBI Taxonomy" id="2666075"/>
    <lineage>
        <taxon>Bacteria</taxon>
        <taxon>Bacillati</taxon>
        <taxon>Bacillota</taxon>
        <taxon>Bacilli</taxon>
        <taxon>Bacillales</taxon>
        <taxon>Paenibacillaceae</taxon>
        <taxon>Paenibacillus</taxon>
    </lineage>
</organism>
<name>A0A7X2H2C5_9BACL</name>